<reference evidence="7 8" key="1">
    <citation type="submission" date="2020-08" db="EMBL/GenBank/DDBJ databases">
        <title>Sequencing the genomes of 1000 actinobacteria strains.</title>
        <authorList>
            <person name="Klenk H.-P."/>
        </authorList>
    </citation>
    <scope>NUCLEOTIDE SEQUENCE [LARGE SCALE GENOMIC DNA]</scope>
    <source>
        <strain evidence="7 8">DSM 105369</strain>
    </source>
</reference>
<evidence type="ECO:0000313" key="8">
    <source>
        <dbReference type="Proteomes" id="UP000559182"/>
    </source>
</evidence>
<gene>
    <name evidence="7" type="ORF">FHU39_001033</name>
</gene>
<evidence type="ECO:0000256" key="3">
    <source>
        <dbReference type="ARBA" id="ARBA00023125"/>
    </source>
</evidence>
<dbReference type="Gene3D" id="1.10.10.10">
    <property type="entry name" value="Winged helix-like DNA-binding domain superfamily/Winged helix DNA-binding domain"/>
    <property type="match status" value="1"/>
</dbReference>
<dbReference type="RefSeq" id="WP_183319364.1">
    <property type="nucleotide sequence ID" value="NZ_JACHVQ010000001.1"/>
</dbReference>
<dbReference type="Gene3D" id="3.40.190.10">
    <property type="entry name" value="Periplasmic binding protein-like II"/>
    <property type="match status" value="2"/>
</dbReference>
<dbReference type="FunFam" id="1.10.10.10:FF:000001">
    <property type="entry name" value="LysR family transcriptional regulator"/>
    <property type="match status" value="1"/>
</dbReference>
<dbReference type="PROSITE" id="PS50931">
    <property type="entry name" value="HTH_LYSR"/>
    <property type="match status" value="1"/>
</dbReference>
<dbReference type="GO" id="GO:0000976">
    <property type="term" value="F:transcription cis-regulatory region binding"/>
    <property type="evidence" value="ECO:0007669"/>
    <property type="project" value="TreeGrafter"/>
</dbReference>
<dbReference type="PANTHER" id="PTHR30126">
    <property type="entry name" value="HTH-TYPE TRANSCRIPTIONAL REGULATOR"/>
    <property type="match status" value="1"/>
</dbReference>
<keyword evidence="3 7" id="KW-0238">DNA-binding</keyword>
<keyword evidence="2" id="KW-0805">Transcription regulation</keyword>
<feature type="domain" description="HTH lysR-type" evidence="6">
    <location>
        <begin position="6"/>
        <end position="63"/>
    </location>
</feature>
<protein>
    <submittedName>
        <fullName evidence="7">DNA-binding transcriptional LysR family regulator</fullName>
    </submittedName>
</protein>
<dbReference type="PANTHER" id="PTHR30126:SF39">
    <property type="entry name" value="HTH-TYPE TRANSCRIPTIONAL REGULATOR CYSL"/>
    <property type="match status" value="1"/>
</dbReference>
<keyword evidence="4" id="KW-0804">Transcription</keyword>
<comment type="caution">
    <text evidence="7">The sequence shown here is derived from an EMBL/GenBank/DDBJ whole genome shotgun (WGS) entry which is preliminary data.</text>
</comment>
<evidence type="ECO:0000259" key="6">
    <source>
        <dbReference type="PROSITE" id="PS50931"/>
    </source>
</evidence>
<dbReference type="AlphaFoldDB" id="A0A839N2N0"/>
<comment type="similarity">
    <text evidence="1">Belongs to the LysR transcriptional regulatory family.</text>
</comment>
<dbReference type="InterPro" id="IPR000847">
    <property type="entry name" value="LysR_HTH_N"/>
</dbReference>
<organism evidence="7 8">
    <name type="scientific">Flexivirga oryzae</name>
    <dbReference type="NCBI Taxonomy" id="1794944"/>
    <lineage>
        <taxon>Bacteria</taxon>
        <taxon>Bacillati</taxon>
        <taxon>Actinomycetota</taxon>
        <taxon>Actinomycetes</taxon>
        <taxon>Micrococcales</taxon>
        <taxon>Dermacoccaceae</taxon>
        <taxon>Flexivirga</taxon>
    </lineage>
</organism>
<evidence type="ECO:0000256" key="1">
    <source>
        <dbReference type="ARBA" id="ARBA00009437"/>
    </source>
</evidence>
<dbReference type="Pfam" id="PF03466">
    <property type="entry name" value="LysR_substrate"/>
    <property type="match status" value="1"/>
</dbReference>
<evidence type="ECO:0000256" key="5">
    <source>
        <dbReference type="SAM" id="MobiDB-lite"/>
    </source>
</evidence>
<keyword evidence="8" id="KW-1185">Reference proteome</keyword>
<sequence>MPTTWPDLAALELLVAVADHGSLSAGARAAGMAQPNASRSISRLERHLGVTLLHRSTRGSTLTDSGLLVVEWARAVVDAGHELLDGARSLASGTTESIVVAASQTVAEHLLPAWLGALRAVRPDLRVEVHVRNTHDVLNELRDGRCDLGFIEGPRPPRGVNHLVVAHDELILVVPPGHQWVRRRQPVTADELRSTPLVTREAGSGTRNALDDALGGPAQPALELSSNAAVRVSVASGTAPAVLSRLAVTEALAAGTVREVPTALGIRRDLRAVWTGPRRLRGVAADLVTIAGRPGGSGGRPLGHP</sequence>
<dbReference type="SUPFAM" id="SSF46785">
    <property type="entry name" value="Winged helix' DNA-binding domain"/>
    <property type="match status" value="1"/>
</dbReference>
<dbReference type="Pfam" id="PF00126">
    <property type="entry name" value="HTH_1"/>
    <property type="match status" value="1"/>
</dbReference>
<name>A0A839N2N0_9MICO</name>
<dbReference type="InterPro" id="IPR005119">
    <property type="entry name" value="LysR_subst-bd"/>
</dbReference>
<accession>A0A839N2N0</accession>
<evidence type="ECO:0000256" key="4">
    <source>
        <dbReference type="ARBA" id="ARBA00023163"/>
    </source>
</evidence>
<evidence type="ECO:0000313" key="7">
    <source>
        <dbReference type="EMBL" id="MBB2891049.1"/>
    </source>
</evidence>
<dbReference type="Proteomes" id="UP000559182">
    <property type="component" value="Unassembled WGS sequence"/>
</dbReference>
<dbReference type="InterPro" id="IPR036390">
    <property type="entry name" value="WH_DNA-bd_sf"/>
</dbReference>
<proteinExistence type="inferred from homology"/>
<evidence type="ECO:0000256" key="2">
    <source>
        <dbReference type="ARBA" id="ARBA00023015"/>
    </source>
</evidence>
<dbReference type="GO" id="GO:0003700">
    <property type="term" value="F:DNA-binding transcription factor activity"/>
    <property type="evidence" value="ECO:0007669"/>
    <property type="project" value="InterPro"/>
</dbReference>
<dbReference type="InterPro" id="IPR036388">
    <property type="entry name" value="WH-like_DNA-bd_sf"/>
</dbReference>
<dbReference type="SUPFAM" id="SSF53850">
    <property type="entry name" value="Periplasmic binding protein-like II"/>
    <property type="match status" value="1"/>
</dbReference>
<feature type="region of interest" description="Disordered" evidence="5">
    <location>
        <begin position="192"/>
        <end position="214"/>
    </location>
</feature>
<dbReference type="EMBL" id="JACHVQ010000001">
    <property type="protein sequence ID" value="MBB2891049.1"/>
    <property type="molecule type" value="Genomic_DNA"/>
</dbReference>